<gene>
    <name evidence="5" type="ORF">F8O04_05010</name>
</gene>
<feature type="region of interest" description="Disordered" evidence="3">
    <location>
        <begin position="34"/>
        <end position="54"/>
    </location>
</feature>
<dbReference type="OrthoDB" id="9791689at2"/>
<keyword evidence="5" id="KW-0560">Oxidoreductase</keyword>
<feature type="domain" description="FAD-binding" evidence="4">
    <location>
        <begin position="60"/>
        <end position="400"/>
    </location>
</feature>
<dbReference type="InterPro" id="IPR002938">
    <property type="entry name" value="FAD-bd"/>
</dbReference>
<evidence type="ECO:0000256" key="1">
    <source>
        <dbReference type="ARBA" id="ARBA00022630"/>
    </source>
</evidence>
<name>A0A6H9WNE6_9MICO</name>
<keyword evidence="6" id="KW-1185">Reference proteome</keyword>
<evidence type="ECO:0000259" key="4">
    <source>
        <dbReference type="Pfam" id="PF01494"/>
    </source>
</evidence>
<dbReference type="GO" id="GO:0071949">
    <property type="term" value="F:FAD binding"/>
    <property type="evidence" value="ECO:0007669"/>
    <property type="project" value="InterPro"/>
</dbReference>
<organism evidence="5 6">
    <name type="scientific">Pseudoclavibacter endophyticus</name>
    <dbReference type="NCBI Taxonomy" id="1778590"/>
    <lineage>
        <taxon>Bacteria</taxon>
        <taxon>Bacillati</taxon>
        <taxon>Actinomycetota</taxon>
        <taxon>Actinomycetes</taxon>
        <taxon>Micrococcales</taxon>
        <taxon>Microbacteriaceae</taxon>
        <taxon>Pseudoclavibacter</taxon>
    </lineage>
</organism>
<dbReference type="EMBL" id="WBJY01000001">
    <property type="protein sequence ID" value="KAB1649608.1"/>
    <property type="molecule type" value="Genomic_DNA"/>
</dbReference>
<dbReference type="SUPFAM" id="SSF54373">
    <property type="entry name" value="FAD-linked reductases, C-terminal domain"/>
    <property type="match status" value="1"/>
</dbReference>
<dbReference type="Gene3D" id="3.30.9.10">
    <property type="entry name" value="D-Amino Acid Oxidase, subunit A, domain 2"/>
    <property type="match status" value="1"/>
</dbReference>
<keyword evidence="2" id="KW-0274">FAD</keyword>
<comment type="caution">
    <text evidence="5">The sequence shown here is derived from an EMBL/GenBank/DDBJ whole genome shotgun (WGS) entry which is preliminary data.</text>
</comment>
<dbReference type="GO" id="GO:0016709">
    <property type="term" value="F:oxidoreductase activity, acting on paired donors, with incorporation or reduction of molecular oxygen, NAD(P)H as one donor, and incorporation of one atom of oxygen"/>
    <property type="evidence" value="ECO:0007669"/>
    <property type="project" value="UniProtKB-ARBA"/>
</dbReference>
<dbReference type="SUPFAM" id="SSF51905">
    <property type="entry name" value="FAD/NAD(P)-binding domain"/>
    <property type="match status" value="1"/>
</dbReference>
<dbReference type="Proteomes" id="UP000431744">
    <property type="component" value="Unassembled WGS sequence"/>
</dbReference>
<protein>
    <submittedName>
        <fullName evidence="5">4-hydroxybenzoate 3-monooxygenase</fullName>
    </submittedName>
</protein>
<reference evidence="5 6" key="1">
    <citation type="submission" date="2019-09" db="EMBL/GenBank/DDBJ databases">
        <title>Phylogeny of genus Pseudoclavibacter and closely related genus.</title>
        <authorList>
            <person name="Li Y."/>
        </authorList>
    </citation>
    <scope>NUCLEOTIDE SEQUENCE [LARGE SCALE GENOMIC DNA]</scope>
    <source>
        <strain evidence="5 6">EGI 60007</strain>
    </source>
</reference>
<dbReference type="NCBIfam" id="NF006091">
    <property type="entry name" value="PRK08243.1"/>
    <property type="match status" value="1"/>
</dbReference>
<proteinExistence type="predicted"/>
<dbReference type="PRINTS" id="PR00420">
    <property type="entry name" value="RNGMNOXGNASE"/>
</dbReference>
<dbReference type="InterPro" id="IPR036188">
    <property type="entry name" value="FAD/NAD-bd_sf"/>
</dbReference>
<accession>A0A6H9WNE6</accession>
<evidence type="ECO:0000256" key="3">
    <source>
        <dbReference type="SAM" id="MobiDB-lite"/>
    </source>
</evidence>
<dbReference type="InterPro" id="IPR050641">
    <property type="entry name" value="RIFMO-like"/>
</dbReference>
<sequence length="449" mass="49881">MRIGLSAAPTTVETWSHRADASARACRRVTAKESTVTNEAAGRPATAASRGTGARQVETTTVGIVGAGPAGLLLRHLLHRAGIATITIDNRTRQEIAETQRAGILEQGSVELLTETGAISRIRDNGYEHGGIYLRFDGENHHIDFTGLVNASVWLYPQNEVFVDLAETADRDGADVRYGVSDTEVDGWRGEHPVIRYTDADGVRREIRPDLLVGADGSRSVTRRSIPHEERSDHFIEYPFAWFGFLVDAPPSADELIYSTSEHGFVLISQRTETMQRMYFQCDPGENPDEWDDERIWAEMDRRLEGRDGFTLKKGPIHTKNVLPFRSFVCEPMRHGRLVLAGDAGHTVPPTGAKGLNLALNDVRVLAPAIERWVASGDDAELDVYSDAALQRVWRAQRFSYQMTTMLHTTADATPFERRRTLAELRDIVDSRHGQAALAEAYTGWPHLA</sequence>
<keyword evidence="5" id="KW-0503">Monooxygenase</keyword>
<dbReference type="Gene3D" id="3.50.50.60">
    <property type="entry name" value="FAD/NAD(P)-binding domain"/>
    <property type="match status" value="1"/>
</dbReference>
<dbReference type="PANTHER" id="PTHR43004:SF3">
    <property type="entry name" value="P-HYDROXYBENZOATE HYDROXYLASE"/>
    <property type="match status" value="1"/>
</dbReference>
<dbReference type="Pfam" id="PF01494">
    <property type="entry name" value="FAD_binding_3"/>
    <property type="match status" value="1"/>
</dbReference>
<evidence type="ECO:0000256" key="2">
    <source>
        <dbReference type="ARBA" id="ARBA00022827"/>
    </source>
</evidence>
<evidence type="ECO:0000313" key="6">
    <source>
        <dbReference type="Proteomes" id="UP000431744"/>
    </source>
</evidence>
<keyword evidence="1" id="KW-0285">Flavoprotein</keyword>
<dbReference type="AlphaFoldDB" id="A0A6H9WNE6"/>
<evidence type="ECO:0000313" key="5">
    <source>
        <dbReference type="EMBL" id="KAB1649608.1"/>
    </source>
</evidence>
<dbReference type="PANTHER" id="PTHR43004">
    <property type="entry name" value="TRK SYSTEM POTASSIUM UPTAKE PROTEIN"/>
    <property type="match status" value="1"/>
</dbReference>